<comment type="pathway">
    <text evidence="3">Cofactor biosynthesis; thiamine diphosphate biosynthesis; 4-amino-2-methyl-5-diphosphomethylpyrimidine from 5-amino-1-(5-phospho-D-ribosyl)imidazole: step 3/3.</text>
</comment>
<evidence type="ECO:0000259" key="16">
    <source>
        <dbReference type="Pfam" id="PF08543"/>
    </source>
</evidence>
<proteinExistence type="inferred from homology"/>
<evidence type="ECO:0000256" key="13">
    <source>
        <dbReference type="ARBA" id="ARBA00037917"/>
    </source>
</evidence>
<dbReference type="GO" id="GO:0009228">
    <property type="term" value="P:thiamine biosynthetic process"/>
    <property type="evidence" value="ECO:0007669"/>
    <property type="project" value="UniProtKB-KW"/>
</dbReference>
<evidence type="ECO:0000256" key="7">
    <source>
        <dbReference type="ARBA" id="ARBA00019161"/>
    </source>
</evidence>
<keyword evidence="18" id="KW-1185">Reference proteome</keyword>
<dbReference type="SUPFAM" id="SSF53613">
    <property type="entry name" value="Ribokinase-like"/>
    <property type="match status" value="1"/>
</dbReference>
<evidence type="ECO:0000256" key="9">
    <source>
        <dbReference type="ARBA" id="ARBA00022741"/>
    </source>
</evidence>
<dbReference type="InterPro" id="IPR013749">
    <property type="entry name" value="PM/HMP-P_kinase-1"/>
</dbReference>
<comment type="catalytic activity">
    <reaction evidence="2">
        <text>4-amino-2-methyl-5-(phosphooxymethyl)pyrimidine + ATP = 4-amino-2-methyl-5-(diphosphooxymethyl)pyrimidine + ADP</text>
        <dbReference type="Rhea" id="RHEA:19893"/>
        <dbReference type="ChEBI" id="CHEBI:30616"/>
        <dbReference type="ChEBI" id="CHEBI:57841"/>
        <dbReference type="ChEBI" id="CHEBI:58354"/>
        <dbReference type="ChEBI" id="CHEBI:456216"/>
        <dbReference type="EC" id="2.7.4.7"/>
    </reaction>
</comment>
<comment type="pathway">
    <text evidence="13">Cofactor biosynthesis; thiamine diphosphate biosynthesis; 4-amino-2-methyl-5-diphosphomethylpyrimidine from 5-amino-1-(5-phospho-D-ribosyl)imidazole: step 2/3.</text>
</comment>
<dbReference type="GO" id="GO:0005524">
    <property type="term" value="F:ATP binding"/>
    <property type="evidence" value="ECO:0007669"/>
    <property type="project" value="UniProtKB-KW"/>
</dbReference>
<comment type="catalytic activity">
    <reaction evidence="1">
        <text>4-amino-5-hydroxymethyl-2-methylpyrimidine + ATP = 4-amino-2-methyl-5-(phosphooxymethyl)pyrimidine + ADP + H(+)</text>
        <dbReference type="Rhea" id="RHEA:23096"/>
        <dbReference type="ChEBI" id="CHEBI:15378"/>
        <dbReference type="ChEBI" id="CHEBI:16892"/>
        <dbReference type="ChEBI" id="CHEBI:30616"/>
        <dbReference type="ChEBI" id="CHEBI:58354"/>
        <dbReference type="ChEBI" id="CHEBI:456216"/>
        <dbReference type="EC" id="2.7.1.49"/>
    </reaction>
</comment>
<dbReference type="Pfam" id="PF08543">
    <property type="entry name" value="Phos_pyr_kin"/>
    <property type="match status" value="1"/>
</dbReference>
<gene>
    <name evidence="17" type="ORF">SAMN04489725_10740</name>
</gene>
<evidence type="ECO:0000313" key="18">
    <source>
        <dbReference type="Proteomes" id="UP000182589"/>
    </source>
</evidence>
<evidence type="ECO:0000256" key="15">
    <source>
        <dbReference type="ARBA" id="ARBA00043176"/>
    </source>
</evidence>
<reference evidence="18" key="1">
    <citation type="submission" date="2016-10" db="EMBL/GenBank/DDBJ databases">
        <authorList>
            <person name="Varghese N."/>
        </authorList>
    </citation>
    <scope>NUCLEOTIDE SEQUENCE [LARGE SCALE GENOMIC DNA]</scope>
    <source>
        <strain evidence="18">DSM 12489</strain>
    </source>
</reference>
<dbReference type="CDD" id="cd01169">
    <property type="entry name" value="HMPP_kinase"/>
    <property type="match status" value="1"/>
</dbReference>
<dbReference type="PANTHER" id="PTHR20858:SF17">
    <property type="entry name" value="HYDROXYMETHYLPYRIMIDINE_PHOSPHOMETHYLPYRIMIDINE KINASE THI20-RELATED"/>
    <property type="match status" value="1"/>
</dbReference>
<dbReference type="EC" id="2.7.1.49" evidence="5"/>
<keyword evidence="12" id="KW-0784">Thiamine biosynthesis</keyword>
<dbReference type="EC" id="2.7.4.7" evidence="6"/>
<accession>A0A1H2U5L1</accession>
<dbReference type="InterPro" id="IPR029056">
    <property type="entry name" value="Ribokinase-like"/>
</dbReference>
<name>A0A1H2U5L1_9BACL</name>
<evidence type="ECO:0000256" key="10">
    <source>
        <dbReference type="ARBA" id="ARBA00022777"/>
    </source>
</evidence>
<evidence type="ECO:0000256" key="5">
    <source>
        <dbReference type="ARBA" id="ARBA00012135"/>
    </source>
</evidence>
<dbReference type="NCBIfam" id="TIGR00097">
    <property type="entry name" value="HMP-P_kinase"/>
    <property type="match status" value="1"/>
</dbReference>
<evidence type="ECO:0000256" key="1">
    <source>
        <dbReference type="ARBA" id="ARBA00000151"/>
    </source>
</evidence>
<sequence length="301" mass="31374">MFKTTAGHIARMLTIAGSDSGGGAGIQADLKTAHQFAVYGMSAITAITAQNTLGVQGVFPLSPDAILQQLRSIADDLGFDAVKTGMLGDAAAIYTIASFLTERATCPIVVDPVMVAKGGTPLLDPADVQAVIEHLLPVATIITPNAPEASALTGIDVQSLAECKAAAVRIAEHGPQMVVVKGGHIATDIAERELSVDVVYANGRFTYFAAPRLQTAKTHGTGCTFSSAIASCLARGMEPLAAIASAKAFIHRAILGARNWDVGHGHGPTDHSVQPVFTANIAPGMFYLFDGEQWLERNDIA</sequence>
<keyword evidence="9" id="KW-0547">Nucleotide-binding</keyword>
<dbReference type="GO" id="GO:0008902">
    <property type="term" value="F:hydroxymethylpyrimidine kinase activity"/>
    <property type="evidence" value="ECO:0007669"/>
    <property type="project" value="UniProtKB-EC"/>
</dbReference>
<evidence type="ECO:0000256" key="8">
    <source>
        <dbReference type="ARBA" id="ARBA00022679"/>
    </source>
</evidence>
<feature type="domain" description="Pyridoxamine kinase/Phosphomethylpyrimidine kinase" evidence="16">
    <location>
        <begin position="19"/>
        <end position="270"/>
    </location>
</feature>
<dbReference type="AlphaFoldDB" id="A0A1H2U5L1"/>
<comment type="similarity">
    <text evidence="4">Belongs to the ThiD family.</text>
</comment>
<evidence type="ECO:0000256" key="14">
    <source>
        <dbReference type="ARBA" id="ARBA00042102"/>
    </source>
</evidence>
<dbReference type="GO" id="GO:0008972">
    <property type="term" value="F:phosphomethylpyrimidine kinase activity"/>
    <property type="evidence" value="ECO:0007669"/>
    <property type="project" value="UniProtKB-EC"/>
</dbReference>
<keyword evidence="11" id="KW-0067">ATP-binding</keyword>
<keyword evidence="8" id="KW-0808">Transferase</keyword>
<evidence type="ECO:0000256" key="2">
    <source>
        <dbReference type="ARBA" id="ARBA00000565"/>
    </source>
</evidence>
<evidence type="ECO:0000256" key="12">
    <source>
        <dbReference type="ARBA" id="ARBA00022977"/>
    </source>
</evidence>
<evidence type="ECO:0000256" key="6">
    <source>
        <dbReference type="ARBA" id="ARBA00012963"/>
    </source>
</evidence>
<dbReference type="EMBL" id="FNOJ01000007">
    <property type="protein sequence ID" value="SDW50889.1"/>
    <property type="molecule type" value="Genomic_DNA"/>
</dbReference>
<dbReference type="RefSeq" id="WP_074692937.1">
    <property type="nucleotide sequence ID" value="NZ_FNOJ01000007.1"/>
</dbReference>
<protein>
    <recommendedName>
        <fullName evidence="7">Hydroxymethylpyrimidine/phosphomethylpyrimidine kinase</fullName>
        <ecNumber evidence="5">2.7.1.49</ecNumber>
        <ecNumber evidence="6">2.7.4.7</ecNumber>
    </recommendedName>
    <alternativeName>
        <fullName evidence="14">Hydroxymethylpyrimidine kinase</fullName>
    </alternativeName>
    <alternativeName>
        <fullName evidence="15">Hydroxymethylpyrimidine phosphate kinase</fullName>
    </alternativeName>
</protein>
<organism evidence="17 18">
    <name type="scientific">Alicyclobacillus hesperidum</name>
    <dbReference type="NCBI Taxonomy" id="89784"/>
    <lineage>
        <taxon>Bacteria</taxon>
        <taxon>Bacillati</taxon>
        <taxon>Bacillota</taxon>
        <taxon>Bacilli</taxon>
        <taxon>Bacillales</taxon>
        <taxon>Alicyclobacillaceae</taxon>
        <taxon>Alicyclobacillus</taxon>
    </lineage>
</organism>
<dbReference type="STRING" id="89784.SAMN04489725_10740"/>
<dbReference type="FunFam" id="3.40.1190.20:FF:000003">
    <property type="entry name" value="Phosphomethylpyrimidine kinase ThiD"/>
    <property type="match status" value="1"/>
</dbReference>
<dbReference type="PANTHER" id="PTHR20858">
    <property type="entry name" value="PHOSPHOMETHYLPYRIMIDINE KINASE"/>
    <property type="match status" value="1"/>
</dbReference>
<dbReference type="InterPro" id="IPR004399">
    <property type="entry name" value="HMP/HMP-P_kinase_dom"/>
</dbReference>
<keyword evidence="10 17" id="KW-0418">Kinase</keyword>
<evidence type="ECO:0000256" key="11">
    <source>
        <dbReference type="ARBA" id="ARBA00022840"/>
    </source>
</evidence>
<dbReference type="Gene3D" id="3.40.1190.20">
    <property type="match status" value="1"/>
</dbReference>
<evidence type="ECO:0000313" key="17">
    <source>
        <dbReference type="EMBL" id="SDW50889.1"/>
    </source>
</evidence>
<dbReference type="GO" id="GO:0005829">
    <property type="term" value="C:cytosol"/>
    <property type="evidence" value="ECO:0007669"/>
    <property type="project" value="TreeGrafter"/>
</dbReference>
<evidence type="ECO:0000256" key="4">
    <source>
        <dbReference type="ARBA" id="ARBA00009879"/>
    </source>
</evidence>
<dbReference type="Proteomes" id="UP000182589">
    <property type="component" value="Unassembled WGS sequence"/>
</dbReference>
<evidence type="ECO:0000256" key="3">
    <source>
        <dbReference type="ARBA" id="ARBA00004769"/>
    </source>
</evidence>